<feature type="disulfide bond" evidence="3">
    <location>
        <begin position="313"/>
        <end position="346"/>
    </location>
</feature>
<evidence type="ECO:0000259" key="6">
    <source>
        <dbReference type="PROSITE" id="PS51767"/>
    </source>
</evidence>
<dbReference type="GO" id="GO:0004190">
    <property type="term" value="F:aspartic-type endopeptidase activity"/>
    <property type="evidence" value="ECO:0007669"/>
    <property type="project" value="InterPro"/>
</dbReference>
<organism evidence="7 8">
    <name type="scientific">Immersiella caudata</name>
    <dbReference type="NCBI Taxonomy" id="314043"/>
    <lineage>
        <taxon>Eukaryota</taxon>
        <taxon>Fungi</taxon>
        <taxon>Dikarya</taxon>
        <taxon>Ascomycota</taxon>
        <taxon>Pezizomycotina</taxon>
        <taxon>Sordariomycetes</taxon>
        <taxon>Sordariomycetidae</taxon>
        <taxon>Sordariales</taxon>
        <taxon>Lasiosphaeriaceae</taxon>
        <taxon>Immersiella</taxon>
    </lineage>
</organism>
<dbReference type="InterPro" id="IPR021109">
    <property type="entry name" value="Peptidase_aspartic_dom_sf"/>
</dbReference>
<evidence type="ECO:0000313" key="7">
    <source>
        <dbReference type="EMBL" id="KAK0616925.1"/>
    </source>
</evidence>
<evidence type="ECO:0000313" key="8">
    <source>
        <dbReference type="Proteomes" id="UP001175000"/>
    </source>
</evidence>
<dbReference type="InterPro" id="IPR001461">
    <property type="entry name" value="Aspartic_peptidase_A1"/>
</dbReference>
<feature type="domain" description="Peptidase A1" evidence="6">
    <location>
        <begin position="66"/>
        <end position="381"/>
    </location>
</feature>
<evidence type="ECO:0000256" key="3">
    <source>
        <dbReference type="PIRSR" id="PIRSR601461-2"/>
    </source>
</evidence>
<protein>
    <submittedName>
        <fullName evidence="7">Aspartic peptidase domain-containing protein</fullName>
    </submittedName>
</protein>
<comment type="similarity">
    <text evidence="1">Belongs to the peptidase A1 family.</text>
</comment>
<feature type="chain" id="PRO_5041436688" evidence="5">
    <location>
        <begin position="18"/>
        <end position="489"/>
    </location>
</feature>
<reference evidence="7" key="1">
    <citation type="submission" date="2023-06" db="EMBL/GenBank/DDBJ databases">
        <title>Genome-scale phylogeny and comparative genomics of the fungal order Sordariales.</title>
        <authorList>
            <consortium name="Lawrence Berkeley National Laboratory"/>
            <person name="Hensen N."/>
            <person name="Bonometti L."/>
            <person name="Westerberg I."/>
            <person name="Brannstrom I.O."/>
            <person name="Guillou S."/>
            <person name="Cros-Aarteil S."/>
            <person name="Calhoun S."/>
            <person name="Haridas S."/>
            <person name="Kuo A."/>
            <person name="Mondo S."/>
            <person name="Pangilinan J."/>
            <person name="Riley R."/>
            <person name="Labutti K."/>
            <person name="Andreopoulos B."/>
            <person name="Lipzen A."/>
            <person name="Chen C."/>
            <person name="Yanf M."/>
            <person name="Daum C."/>
            <person name="Ng V."/>
            <person name="Clum A."/>
            <person name="Steindorff A."/>
            <person name="Ohm R."/>
            <person name="Martin F."/>
            <person name="Silar P."/>
            <person name="Natvig D."/>
            <person name="Lalanne C."/>
            <person name="Gautier V."/>
            <person name="Ament-Velasquez S.L."/>
            <person name="Kruys A."/>
            <person name="Hutchinson M.I."/>
            <person name="Powell A.J."/>
            <person name="Barry K."/>
            <person name="Miller A.N."/>
            <person name="Grigoriev I.V."/>
            <person name="Debuchy R."/>
            <person name="Gladieux P."/>
            <person name="Thoren M.H."/>
            <person name="Johannesson H."/>
        </authorList>
    </citation>
    <scope>NUCLEOTIDE SEQUENCE</scope>
    <source>
        <strain evidence="7">CBS 606.72</strain>
    </source>
</reference>
<dbReference type="SUPFAM" id="SSF50630">
    <property type="entry name" value="Acid proteases"/>
    <property type="match status" value="1"/>
</dbReference>
<dbReference type="AlphaFoldDB" id="A0AA40BX81"/>
<feature type="region of interest" description="Disordered" evidence="4">
    <location>
        <begin position="430"/>
        <end position="465"/>
    </location>
</feature>
<keyword evidence="3" id="KW-1015">Disulfide bond</keyword>
<feature type="active site" evidence="2">
    <location>
        <position position="277"/>
    </location>
</feature>
<gene>
    <name evidence="7" type="ORF">B0T14DRAFT_524032</name>
</gene>
<evidence type="ECO:0000256" key="2">
    <source>
        <dbReference type="PIRSR" id="PIRSR601461-1"/>
    </source>
</evidence>
<comment type="caution">
    <text evidence="7">The sequence shown here is derived from an EMBL/GenBank/DDBJ whole genome shotgun (WGS) entry which is preliminary data.</text>
</comment>
<proteinExistence type="inferred from homology"/>
<feature type="signal peptide" evidence="5">
    <location>
        <begin position="1"/>
        <end position="17"/>
    </location>
</feature>
<dbReference type="EMBL" id="JAULSU010000005">
    <property type="protein sequence ID" value="KAK0616925.1"/>
    <property type="molecule type" value="Genomic_DNA"/>
</dbReference>
<dbReference type="Pfam" id="PF00026">
    <property type="entry name" value="Asp"/>
    <property type="match status" value="1"/>
</dbReference>
<keyword evidence="8" id="KW-1185">Reference proteome</keyword>
<evidence type="ECO:0000256" key="1">
    <source>
        <dbReference type="ARBA" id="ARBA00007447"/>
    </source>
</evidence>
<name>A0AA40BX81_9PEZI</name>
<dbReference type="PANTHER" id="PTHR47966">
    <property type="entry name" value="BETA-SITE APP-CLEAVING ENZYME, ISOFORM A-RELATED"/>
    <property type="match status" value="1"/>
</dbReference>
<evidence type="ECO:0000256" key="4">
    <source>
        <dbReference type="SAM" id="MobiDB-lite"/>
    </source>
</evidence>
<keyword evidence="5" id="KW-0732">Signal</keyword>
<dbReference type="GO" id="GO:0006508">
    <property type="term" value="P:proteolysis"/>
    <property type="evidence" value="ECO:0007669"/>
    <property type="project" value="InterPro"/>
</dbReference>
<dbReference type="InterPro" id="IPR033121">
    <property type="entry name" value="PEPTIDASE_A1"/>
</dbReference>
<dbReference type="PROSITE" id="PS51767">
    <property type="entry name" value="PEPTIDASE_A1"/>
    <property type="match status" value="1"/>
</dbReference>
<dbReference type="PANTHER" id="PTHR47966:SF65">
    <property type="entry name" value="ASPARTIC-TYPE ENDOPEPTIDASE"/>
    <property type="match status" value="1"/>
</dbReference>
<sequence>MVLLFALSLALLSPALAAGETQRPRSVITRGDGFLRASVNAISGLPSLRRRQFEAPVANHRQGTQYAIDVDIGTPAQTLTLILDTGSPDLWVNPSCPTANLPSECRRYPQFDYTKSTSLKATGFADVLSYGKGNVTIEYVTDTVAIGNVKITEQIFGIGLESHDIPLGILGLSPAISPNDPDLYPFVLDTMKAQGVIKSRAFSLDLRGVTEPQGAIIFGGLDTGKFVGTLEKLPMVDPSQIKSGADRYWIVLTGVGMTYPDGTSERSGDIEVPVFPDSGGTLSRLPTPIFQAFGESFPTAQFDPNSGFYIVDCDVASQPGSVDFYFNNKHIAVTYADFIWQVSGTCVLGVLPDDDEPVLGDSFLRAAYVVHDQDNRNLFLAQAANCGSNIVSIGTGANAVPSVTGDCTAAPSATKVGFGFDATATRKPTNIFTGSSPDATDVGPGPAGGRSGTATARLPGATGKSAAGRNTLSYGFAALAAIATGFLVL</sequence>
<dbReference type="PRINTS" id="PR00792">
    <property type="entry name" value="PEPSIN"/>
</dbReference>
<accession>A0AA40BX81</accession>
<dbReference type="Gene3D" id="2.40.70.10">
    <property type="entry name" value="Acid Proteases"/>
    <property type="match status" value="2"/>
</dbReference>
<evidence type="ECO:0000256" key="5">
    <source>
        <dbReference type="SAM" id="SignalP"/>
    </source>
</evidence>
<dbReference type="Proteomes" id="UP001175000">
    <property type="component" value="Unassembled WGS sequence"/>
</dbReference>
<feature type="active site" evidence="2">
    <location>
        <position position="84"/>
    </location>
</feature>